<evidence type="ECO:0000313" key="1">
    <source>
        <dbReference type="EMBL" id="KAJ7066889.1"/>
    </source>
</evidence>
<evidence type="ECO:0000313" key="2">
    <source>
        <dbReference type="Proteomes" id="UP001222325"/>
    </source>
</evidence>
<sequence length="324" mass="37108">MFYNNEHVLPYWTKEITKLIHYLGPDNVFVSIVESHSTDNSAALLTAFDHRLEELGVARRILTSDTSVARGPPRIEFLSALRNQVMEPLVKHGGYERVVFSNDIFIEAESIVELLDTKGGDYDVACGLDFGRWGLYDLWVIRDRLGRIASTLWPYFLEDAGFRGIMANEPAPVFACWNGIISVRADPFLPVGLRAGQLSTSPFARPLAATHPAYPRPANLTPATTPPVRFRASVPGECYSSESFNLPYDLRRQFDLQAIYVNPRVINAYEWKWYLWHKYLMRHWAVKWWIEWVENGSGIHLAKMVLGDPTRIWQWDGGECHPVR</sequence>
<accession>A0AAD6XFU1</accession>
<dbReference type="Pfam" id="PF11735">
    <property type="entry name" value="CAP59_mtransfer"/>
    <property type="match status" value="1"/>
</dbReference>
<organism evidence="1 2">
    <name type="scientific">Mycena belliarum</name>
    <dbReference type="NCBI Taxonomy" id="1033014"/>
    <lineage>
        <taxon>Eukaryota</taxon>
        <taxon>Fungi</taxon>
        <taxon>Dikarya</taxon>
        <taxon>Basidiomycota</taxon>
        <taxon>Agaricomycotina</taxon>
        <taxon>Agaricomycetes</taxon>
        <taxon>Agaricomycetidae</taxon>
        <taxon>Agaricales</taxon>
        <taxon>Marasmiineae</taxon>
        <taxon>Mycenaceae</taxon>
        <taxon>Mycena</taxon>
    </lineage>
</organism>
<dbReference type="PANTHER" id="PTHR34144">
    <property type="entry name" value="CHROMOSOME 8, WHOLE GENOME SHOTGUN SEQUENCE"/>
    <property type="match status" value="1"/>
</dbReference>
<keyword evidence="2" id="KW-1185">Reference proteome</keyword>
<dbReference type="EMBL" id="JARJCN010000157">
    <property type="protein sequence ID" value="KAJ7066889.1"/>
    <property type="molecule type" value="Genomic_DNA"/>
</dbReference>
<keyword evidence="1" id="KW-0808">Transferase</keyword>
<proteinExistence type="predicted"/>
<keyword evidence="1" id="KW-0328">Glycosyltransferase</keyword>
<dbReference type="Proteomes" id="UP001222325">
    <property type="component" value="Unassembled WGS sequence"/>
</dbReference>
<comment type="caution">
    <text evidence="1">The sequence shown here is derived from an EMBL/GenBank/DDBJ whole genome shotgun (WGS) entry which is preliminary data.</text>
</comment>
<dbReference type="AlphaFoldDB" id="A0AAD6XFU1"/>
<dbReference type="InterPro" id="IPR021047">
    <property type="entry name" value="Mannosyltransferase_CMT1"/>
</dbReference>
<protein>
    <submittedName>
        <fullName evidence="1">Cryptococcal mannosyltransferase 1-domain-containing protein</fullName>
    </submittedName>
</protein>
<reference evidence="1" key="1">
    <citation type="submission" date="2023-03" db="EMBL/GenBank/DDBJ databases">
        <title>Massive genome expansion in bonnet fungi (Mycena s.s.) driven by repeated elements and novel gene families across ecological guilds.</title>
        <authorList>
            <consortium name="Lawrence Berkeley National Laboratory"/>
            <person name="Harder C.B."/>
            <person name="Miyauchi S."/>
            <person name="Viragh M."/>
            <person name="Kuo A."/>
            <person name="Thoen E."/>
            <person name="Andreopoulos B."/>
            <person name="Lu D."/>
            <person name="Skrede I."/>
            <person name="Drula E."/>
            <person name="Henrissat B."/>
            <person name="Morin E."/>
            <person name="Kohler A."/>
            <person name="Barry K."/>
            <person name="LaButti K."/>
            <person name="Morin E."/>
            <person name="Salamov A."/>
            <person name="Lipzen A."/>
            <person name="Mereny Z."/>
            <person name="Hegedus B."/>
            <person name="Baldrian P."/>
            <person name="Stursova M."/>
            <person name="Weitz H."/>
            <person name="Taylor A."/>
            <person name="Grigoriev I.V."/>
            <person name="Nagy L.G."/>
            <person name="Martin F."/>
            <person name="Kauserud H."/>
        </authorList>
    </citation>
    <scope>NUCLEOTIDE SEQUENCE</scope>
    <source>
        <strain evidence="1">CBHHK173m</strain>
    </source>
</reference>
<gene>
    <name evidence="1" type="ORF">B0H15DRAFT_895804</name>
</gene>
<dbReference type="GO" id="GO:0016757">
    <property type="term" value="F:glycosyltransferase activity"/>
    <property type="evidence" value="ECO:0007669"/>
    <property type="project" value="UniProtKB-KW"/>
</dbReference>
<name>A0AAD6XFU1_9AGAR</name>
<dbReference type="PANTHER" id="PTHR34144:SF7">
    <property type="entry name" value="EXPORT PROTEIN (CAP59), PUTATIVE (AFU_ORTHOLOGUE AFUA_7G05020)-RELATED"/>
    <property type="match status" value="1"/>
</dbReference>